<dbReference type="EMBL" id="JANTHZ010000001">
    <property type="protein sequence ID" value="MCS0494138.1"/>
    <property type="molecule type" value="Genomic_DNA"/>
</dbReference>
<protein>
    <recommendedName>
        <fullName evidence="3">Formylmethanofuran--tetrahydromethanopterin formyltransferase</fullName>
        <shortName evidence="3">Ftr</shortName>
        <ecNumber evidence="3">2.3.1.101</ecNumber>
    </recommendedName>
    <alternativeName>
        <fullName evidence="3">H4MPT formyltransferase</fullName>
    </alternativeName>
</protein>
<reference evidence="6" key="1">
    <citation type="submission" date="2022-08" db="EMBL/GenBank/DDBJ databases">
        <authorList>
            <person name="Li F."/>
        </authorList>
    </citation>
    <scope>NUCLEOTIDE SEQUENCE</scope>
    <source>
        <strain evidence="6">MQZ15Z-1</strain>
    </source>
</reference>
<dbReference type="GO" id="GO:0030270">
    <property type="term" value="F:formylmethanofuran-tetrahydromethanopterin N-formyltransferase activity"/>
    <property type="evidence" value="ECO:0007669"/>
    <property type="project" value="UniProtKB-UniRule"/>
</dbReference>
<evidence type="ECO:0000313" key="6">
    <source>
        <dbReference type="EMBL" id="MCS0494138.1"/>
    </source>
</evidence>
<gene>
    <name evidence="6" type="primary">fhcD</name>
    <name evidence="3" type="synonym">ffsA</name>
    <name evidence="6" type="ORF">NVS89_03440</name>
</gene>
<keyword evidence="7" id="KW-1185">Reference proteome</keyword>
<accession>A0A9X2T5Q5</accession>
<comment type="catalytic activity">
    <reaction evidence="3">
        <text>N-formylmethanofuran + 5,6,7,8-tetrahydromethanopterin + H(+) = N(5)-formyl-5,6,7,8-tetrahydromethanopterin + methanofuran</text>
        <dbReference type="Rhea" id="RHEA:18061"/>
        <dbReference type="ChEBI" id="CHEBI:15378"/>
        <dbReference type="ChEBI" id="CHEBI:57727"/>
        <dbReference type="ChEBI" id="CHEBI:58018"/>
        <dbReference type="ChEBI" id="CHEBI:58103"/>
        <dbReference type="ChEBI" id="CHEBI:58151"/>
        <dbReference type="EC" id="2.3.1.101"/>
    </reaction>
</comment>
<evidence type="ECO:0000256" key="2">
    <source>
        <dbReference type="ARBA" id="ARBA00022679"/>
    </source>
</evidence>
<dbReference type="AlphaFoldDB" id="A0A9X2T5Q5"/>
<dbReference type="NCBIfam" id="TIGR03119">
    <property type="entry name" value="one_C_fhcD"/>
    <property type="match status" value="1"/>
</dbReference>
<comment type="subunit">
    <text evidence="3">Homotetramer.</text>
</comment>
<comment type="caution">
    <text evidence="6">The sequence shown here is derived from an EMBL/GenBank/DDBJ whole genome shotgun (WGS) entry which is preliminary data.</text>
</comment>
<dbReference type="InterPro" id="IPR022667">
    <property type="entry name" value="ForMFR_H4MPT_ForTrfase_N"/>
</dbReference>
<dbReference type="Proteomes" id="UP001151088">
    <property type="component" value="Unassembled WGS sequence"/>
</dbReference>
<evidence type="ECO:0000313" key="7">
    <source>
        <dbReference type="Proteomes" id="UP001151088"/>
    </source>
</evidence>
<dbReference type="Pfam" id="PF01913">
    <property type="entry name" value="FTR"/>
    <property type="match status" value="1"/>
</dbReference>
<dbReference type="NCBIfam" id="NF002554">
    <property type="entry name" value="PRK02114.1"/>
    <property type="match status" value="1"/>
</dbReference>
<dbReference type="Gene3D" id="3.30.70.520">
    <property type="match status" value="2"/>
</dbReference>
<feature type="domain" description="Formylmethanofuran: tetrahydromethanopterin formyltransferase Ftr N-terminal" evidence="4">
    <location>
        <begin position="1"/>
        <end position="143"/>
    </location>
</feature>
<dbReference type="GO" id="GO:0046294">
    <property type="term" value="P:formaldehyde catabolic process"/>
    <property type="evidence" value="ECO:0007669"/>
    <property type="project" value="UniProtKB-UniRule"/>
</dbReference>
<dbReference type="GO" id="GO:0005737">
    <property type="term" value="C:cytoplasm"/>
    <property type="evidence" value="ECO:0007669"/>
    <property type="project" value="UniProtKB-SubCell"/>
</dbReference>
<dbReference type="Pfam" id="PF02741">
    <property type="entry name" value="FTR_C"/>
    <property type="match status" value="1"/>
</dbReference>
<sequence length="309" mass="32166">MIINGVEIRDTFAEAFPMVGTRLIVTADTPEWALTAGRTTTGFATSVIGCGCEAGIERTLAPEETPDGRPGVALLIFAMDFKQLKTVVPLRLGQCVLTCPTTACYAGIEDGKRVPLAKTIRYFADGHQISKKIGDKRFWRLPVMEGEFVCDEDTGSVEGVGGGNFLILARSRGQALKAAEAAVVEMGKVEGVILPFPGGVVRSGSKVGSKYKGLFASTNDAYCPTLRGTVPSQLPAEVGSVMEIVIDGVSFEAVSEATRVGIAAVCALGSEGGVVAIDAGNYGGNLGPFHFKLREIMAADAENGAGGAA</sequence>
<evidence type="ECO:0000256" key="3">
    <source>
        <dbReference type="HAMAP-Rule" id="MF_00579"/>
    </source>
</evidence>
<dbReference type="EC" id="2.3.1.101" evidence="3"/>
<keyword evidence="2 3" id="KW-0808">Transferase</keyword>
<comment type="subcellular location">
    <subcellularLocation>
        <location evidence="3">Cytoplasm</location>
    </subcellularLocation>
</comment>
<dbReference type="InterPro" id="IPR002770">
    <property type="entry name" value="ForMFR_H4MPT_ForTrfase_C"/>
</dbReference>
<keyword evidence="3" id="KW-0554">One-carbon metabolism</keyword>
<dbReference type="InterPro" id="IPR023447">
    <property type="entry name" value="ForMFR_H4MPT_ForTrfase_fd-like"/>
</dbReference>
<comment type="pathway">
    <text evidence="3">One-carbon metabolism; formaldehyde degradation; formate from formaldehyde (H(4)MPT route): step 4/5.</text>
</comment>
<dbReference type="RefSeq" id="WP_258731082.1">
    <property type="nucleotide sequence ID" value="NZ_JANTHZ010000001.1"/>
</dbReference>
<dbReference type="PIRSF" id="PIRSF006414">
    <property type="entry name" value="Ftr_formyl_trnsf"/>
    <property type="match status" value="1"/>
</dbReference>
<comment type="similarity">
    <text evidence="1 3">Belongs to the FTR family.</text>
</comment>
<keyword evidence="3 6" id="KW-0012">Acyltransferase</keyword>
<proteinExistence type="inferred from homology"/>
<name>A0A9X2T5Q5_9HYPH</name>
<dbReference type="InterPro" id="IPR014053">
    <property type="entry name" value="ForMFR_H4MPT_ForTrfase"/>
</dbReference>
<evidence type="ECO:0000259" key="4">
    <source>
        <dbReference type="Pfam" id="PF01913"/>
    </source>
</evidence>
<comment type="function">
    <text evidence="3">Catalyzes the transfer of a formyl group from 5-formyl tetrahydromethanopterin (5-formyl-H(4)MPT) to methanofuran (MFR) to produce formylmethanofuran (formyl-MFR) and tetrahydromethanopterin (H(4)MPT).</text>
</comment>
<feature type="domain" description="Formylmethanofuran: tetrahydromethanopterin formyltransferase Ftr C-terminal" evidence="5">
    <location>
        <begin position="146"/>
        <end position="296"/>
    </location>
</feature>
<evidence type="ECO:0000259" key="5">
    <source>
        <dbReference type="Pfam" id="PF02741"/>
    </source>
</evidence>
<dbReference type="HAMAP" id="MF_00579">
    <property type="entry name" value="FTR"/>
    <property type="match status" value="1"/>
</dbReference>
<organism evidence="6 7">
    <name type="scientific">Ancylobacter mangrovi</name>
    <dbReference type="NCBI Taxonomy" id="2972472"/>
    <lineage>
        <taxon>Bacteria</taxon>
        <taxon>Pseudomonadati</taxon>
        <taxon>Pseudomonadota</taxon>
        <taxon>Alphaproteobacteria</taxon>
        <taxon>Hyphomicrobiales</taxon>
        <taxon>Xanthobacteraceae</taxon>
        <taxon>Ancylobacter</taxon>
    </lineage>
</organism>
<keyword evidence="3" id="KW-0963">Cytoplasm</keyword>
<dbReference type="SUPFAM" id="SSF55112">
    <property type="entry name" value="Formylmethanofuran:tetrahydromethanopterin formyltransferase"/>
    <property type="match status" value="2"/>
</dbReference>
<evidence type="ECO:0000256" key="1">
    <source>
        <dbReference type="ARBA" id="ARBA00006770"/>
    </source>
</evidence>
<dbReference type="GO" id="GO:0006730">
    <property type="term" value="P:one-carbon metabolic process"/>
    <property type="evidence" value="ECO:0007669"/>
    <property type="project" value="UniProtKB-UniRule"/>
</dbReference>